<dbReference type="AlphaFoldDB" id="A0A7K4EMS3"/>
<name>A0A7K4EMS3_9PSED</name>
<accession>A0A7K4EMS3</accession>
<dbReference type="Proteomes" id="UP000010448">
    <property type="component" value="Unassembled WGS sequence"/>
</dbReference>
<dbReference type="RefSeq" id="WP_170395263.1">
    <property type="nucleotide sequence ID" value="NZ_AMWJ02000006.1"/>
</dbReference>
<protein>
    <submittedName>
        <fullName evidence="1">Uncharacterized protein</fullName>
    </submittedName>
</protein>
<dbReference type="EMBL" id="AMWJ02000006">
    <property type="protein sequence ID" value="NNJ18946.1"/>
    <property type="molecule type" value="Genomic_DNA"/>
</dbReference>
<keyword evidence="2" id="KW-1185">Reference proteome</keyword>
<proteinExistence type="predicted"/>
<reference evidence="1 2" key="1">
    <citation type="journal article" date="2013" name="Genome Announc.">
        <title>Genome Sequence of Naphthalene-Degrading Soil Bacterium Pseudomonas putida CSV86.</title>
        <authorList>
            <person name="Phale P.S."/>
            <person name="Paliwal V."/>
            <person name="Raju S.C."/>
            <person name="Modak A."/>
            <person name="Purohit H.J."/>
        </authorList>
    </citation>
    <scope>NUCLEOTIDE SEQUENCE [LARGE SCALE GENOMIC DNA]</scope>
    <source>
        <strain evidence="1 2">CSV86</strain>
    </source>
</reference>
<evidence type="ECO:0000313" key="2">
    <source>
        <dbReference type="Proteomes" id="UP000010448"/>
    </source>
</evidence>
<sequence length="114" mass="12333">MPARWDRQAAGQCRQYPGRQHRAQPRYAITLNGAVNVGGTADLTLSGLIDGTGSPGQGRPTNLTLTGTNTYNAPRCSAVPGPEQRRASAECDITVAACPPWWAPLRWRWPTMST</sequence>
<organism evidence="1 2">
    <name type="scientific">Pseudomonas bharatica CSV86</name>
    <dbReference type="NCBI Taxonomy" id="1005395"/>
    <lineage>
        <taxon>Bacteria</taxon>
        <taxon>Pseudomonadati</taxon>
        <taxon>Pseudomonadota</taxon>
        <taxon>Gammaproteobacteria</taxon>
        <taxon>Pseudomonadales</taxon>
        <taxon>Pseudomonadaceae</taxon>
        <taxon>Pseudomonas</taxon>
        <taxon>Pseudomonas bharatica</taxon>
    </lineage>
</organism>
<evidence type="ECO:0000313" key="1">
    <source>
        <dbReference type="EMBL" id="NNJ18946.1"/>
    </source>
</evidence>
<gene>
    <name evidence="1" type="ORF">CSV86_029460</name>
</gene>
<comment type="caution">
    <text evidence="1">The sequence shown here is derived from an EMBL/GenBank/DDBJ whole genome shotgun (WGS) entry which is preliminary data.</text>
</comment>